<dbReference type="AlphaFoldDB" id="A0A6L6LMB6"/>
<dbReference type="RefSeq" id="WP_172725841.1">
    <property type="nucleotide sequence ID" value="NZ_WMZN01000001.1"/>
</dbReference>
<gene>
    <name evidence="1" type="ORF">GMD59_01030</name>
</gene>
<evidence type="ECO:0000313" key="2">
    <source>
        <dbReference type="Proteomes" id="UP000472755"/>
    </source>
</evidence>
<evidence type="ECO:0000313" key="1">
    <source>
        <dbReference type="EMBL" id="MTS25866.1"/>
    </source>
</evidence>
<sequence length="63" mass="6931">MKNITCTRTHFIYEVDNIPDHRSRRFGCCPCLMAVRTSDLTANEKAVTNAATSVTASAKPISD</sequence>
<organism evidence="1 2">
    <name type="scientific">Ruthenibacterium lactatiformans</name>
    <dbReference type="NCBI Taxonomy" id="1550024"/>
    <lineage>
        <taxon>Bacteria</taxon>
        <taxon>Bacillati</taxon>
        <taxon>Bacillota</taxon>
        <taxon>Clostridia</taxon>
        <taxon>Eubacteriales</taxon>
        <taxon>Oscillospiraceae</taxon>
        <taxon>Ruthenibacterium</taxon>
    </lineage>
</organism>
<dbReference type="Proteomes" id="UP000472755">
    <property type="component" value="Unassembled WGS sequence"/>
</dbReference>
<comment type="caution">
    <text evidence="1">The sequence shown here is derived from an EMBL/GenBank/DDBJ whole genome shotgun (WGS) entry which is preliminary data.</text>
</comment>
<protein>
    <submittedName>
        <fullName evidence="1">Uncharacterized protein</fullName>
    </submittedName>
</protein>
<dbReference type="EMBL" id="WMZU01000001">
    <property type="protein sequence ID" value="MTS25866.1"/>
    <property type="molecule type" value="Genomic_DNA"/>
</dbReference>
<reference evidence="1 2" key="1">
    <citation type="journal article" date="2019" name="Nat. Med.">
        <title>A library of human gut bacterial isolates paired with longitudinal multiomics data enables mechanistic microbiome research.</title>
        <authorList>
            <person name="Poyet M."/>
            <person name="Groussin M."/>
            <person name="Gibbons S.M."/>
            <person name="Avila-Pacheco J."/>
            <person name="Jiang X."/>
            <person name="Kearney S.M."/>
            <person name="Perrotta A.R."/>
            <person name="Berdy B."/>
            <person name="Zhao S."/>
            <person name="Lieberman T.D."/>
            <person name="Swanson P.K."/>
            <person name="Smith M."/>
            <person name="Roesemann S."/>
            <person name="Alexander J.E."/>
            <person name="Rich S.A."/>
            <person name="Livny J."/>
            <person name="Vlamakis H."/>
            <person name="Clish C."/>
            <person name="Bullock K."/>
            <person name="Deik A."/>
            <person name="Scott J."/>
            <person name="Pierce K.A."/>
            <person name="Xavier R.J."/>
            <person name="Alm E.J."/>
        </authorList>
    </citation>
    <scope>NUCLEOTIDE SEQUENCE [LARGE SCALE GENOMIC DNA]</scope>
    <source>
        <strain evidence="1 2">BIOML-A4</strain>
    </source>
</reference>
<name>A0A6L6LMB6_9FIRM</name>
<accession>A0A6L6LMB6</accession>
<proteinExistence type="predicted"/>